<dbReference type="Gene3D" id="2.60.260.20">
    <property type="entry name" value="Urease metallochaperone UreE, N-terminal domain"/>
    <property type="match status" value="2"/>
</dbReference>
<keyword evidence="6 12" id="KW-0862">Zinc</keyword>
<dbReference type="GO" id="GO:0042026">
    <property type="term" value="P:protein refolding"/>
    <property type="evidence" value="ECO:0007669"/>
    <property type="project" value="TreeGrafter"/>
</dbReference>
<feature type="zinc finger region" description="CR-type" evidence="14">
    <location>
        <begin position="148"/>
        <end position="227"/>
    </location>
</feature>
<evidence type="ECO:0000256" key="6">
    <source>
        <dbReference type="ARBA" id="ARBA00022833"/>
    </source>
</evidence>
<dbReference type="FunFam" id="2.10.230.10:FF:000002">
    <property type="entry name" value="Molecular chaperone DnaJ"/>
    <property type="match status" value="1"/>
</dbReference>
<evidence type="ECO:0000256" key="3">
    <source>
        <dbReference type="ARBA" id="ARBA00022723"/>
    </source>
</evidence>
<dbReference type="SUPFAM" id="SSF57938">
    <property type="entry name" value="DnaJ/Hsp40 cysteine-rich domain"/>
    <property type="match status" value="1"/>
</dbReference>
<feature type="binding site" evidence="12">
    <location>
        <position position="204"/>
    </location>
    <ligand>
        <name>Zn(2+)</name>
        <dbReference type="ChEBI" id="CHEBI:29105"/>
        <label>2</label>
    </ligand>
</feature>
<dbReference type="PRINTS" id="PR00625">
    <property type="entry name" value="JDOMAIN"/>
</dbReference>
<dbReference type="GO" id="GO:0009055">
    <property type="term" value="F:electron transfer activity"/>
    <property type="evidence" value="ECO:0007669"/>
    <property type="project" value="InterPro"/>
</dbReference>
<dbReference type="GO" id="GO:0005737">
    <property type="term" value="C:cytoplasm"/>
    <property type="evidence" value="ECO:0007669"/>
    <property type="project" value="UniProtKB-SubCell"/>
</dbReference>
<proteinExistence type="inferred from homology"/>
<dbReference type="PROSITE" id="PS00636">
    <property type="entry name" value="DNAJ_1"/>
    <property type="match status" value="1"/>
</dbReference>
<dbReference type="InterPro" id="IPR012724">
    <property type="entry name" value="DnaJ"/>
</dbReference>
<evidence type="ECO:0000256" key="8">
    <source>
        <dbReference type="ARBA" id="ARBA00023016"/>
    </source>
</evidence>
<dbReference type="GO" id="GO:0006260">
    <property type="term" value="P:DNA replication"/>
    <property type="evidence" value="ECO:0007669"/>
    <property type="project" value="UniProtKB-KW"/>
</dbReference>
<keyword evidence="13" id="KW-0349">Heme</keyword>
<evidence type="ECO:0000259" key="18">
    <source>
        <dbReference type="PROSITE" id="PS51188"/>
    </source>
</evidence>
<keyword evidence="5 12" id="KW-0863">Zinc-finger</keyword>
<dbReference type="PROSITE" id="PS51188">
    <property type="entry name" value="ZF_CR"/>
    <property type="match status" value="1"/>
</dbReference>
<comment type="caution">
    <text evidence="19">The sequence shown here is derived from an EMBL/GenBank/DDBJ whole genome shotgun (WGS) entry which is preliminary data.</text>
</comment>
<keyword evidence="1 12" id="KW-0963">Cytoplasm</keyword>
<evidence type="ECO:0000313" key="19">
    <source>
        <dbReference type="EMBL" id="HIT74490.1"/>
    </source>
</evidence>
<evidence type="ECO:0000256" key="9">
    <source>
        <dbReference type="ARBA" id="ARBA00023186"/>
    </source>
</evidence>
<dbReference type="SUPFAM" id="SSF49493">
    <property type="entry name" value="HSP40/DnaJ peptide-binding domain"/>
    <property type="match status" value="2"/>
</dbReference>
<dbReference type="InterPro" id="IPR036869">
    <property type="entry name" value="J_dom_sf"/>
</dbReference>
<dbReference type="CDD" id="cd10747">
    <property type="entry name" value="DnaJ_C"/>
    <property type="match status" value="1"/>
</dbReference>
<dbReference type="PANTHER" id="PTHR43096">
    <property type="entry name" value="DNAJ HOMOLOG 1, MITOCHONDRIAL-RELATED"/>
    <property type="match status" value="1"/>
</dbReference>
<dbReference type="InterPro" id="IPR036410">
    <property type="entry name" value="HSP_DnaJ_Cys-rich_dom_sf"/>
</dbReference>
<keyword evidence="7 13" id="KW-0408">Iron</keyword>
<comment type="subunit">
    <text evidence="12">Homodimer.</text>
</comment>
<keyword evidence="4 12" id="KW-0677">Repeat</keyword>
<dbReference type="HAMAP" id="MF_01152">
    <property type="entry name" value="DnaJ"/>
    <property type="match status" value="1"/>
</dbReference>
<gene>
    <name evidence="12 19" type="primary">dnaJ</name>
    <name evidence="19" type="ORF">IAA98_02795</name>
</gene>
<dbReference type="Proteomes" id="UP000886842">
    <property type="component" value="Unassembled WGS sequence"/>
</dbReference>
<dbReference type="FunFam" id="2.60.260.20:FF:000005">
    <property type="entry name" value="Chaperone protein dnaJ 1, mitochondrial"/>
    <property type="match status" value="1"/>
</dbReference>
<feature type="binding site" evidence="12">
    <location>
        <position position="215"/>
    </location>
    <ligand>
        <name>Zn(2+)</name>
        <dbReference type="ChEBI" id="CHEBI:29105"/>
        <label>1</label>
    </ligand>
</feature>
<feature type="binding site" evidence="12">
    <location>
        <position position="201"/>
    </location>
    <ligand>
        <name>Zn(2+)</name>
        <dbReference type="ChEBI" id="CHEBI:29105"/>
        <label>2</label>
    </ligand>
</feature>
<dbReference type="GO" id="GO:0008270">
    <property type="term" value="F:zinc ion binding"/>
    <property type="evidence" value="ECO:0007669"/>
    <property type="project" value="UniProtKB-UniRule"/>
</dbReference>
<dbReference type="SUPFAM" id="SSF46565">
    <property type="entry name" value="Chaperone J-domain"/>
    <property type="match status" value="1"/>
</dbReference>
<feature type="binding site" evidence="12">
    <location>
        <position position="161"/>
    </location>
    <ligand>
        <name>Zn(2+)</name>
        <dbReference type="ChEBI" id="CHEBI:29105"/>
        <label>1</label>
    </ligand>
</feature>
<organism evidence="19 20">
    <name type="scientific">Candidatus Avipropionibacterium avicola</name>
    <dbReference type="NCBI Taxonomy" id="2840701"/>
    <lineage>
        <taxon>Bacteria</taxon>
        <taxon>Bacillati</taxon>
        <taxon>Actinomycetota</taxon>
        <taxon>Actinomycetes</taxon>
        <taxon>Propionibacteriales</taxon>
        <taxon>Propionibacteriaceae</taxon>
        <taxon>Propionibacteriaceae incertae sedis</taxon>
        <taxon>Candidatus Avipropionibacterium</taxon>
    </lineage>
</organism>
<dbReference type="PROSITE" id="PS51007">
    <property type="entry name" value="CYTC"/>
    <property type="match status" value="1"/>
</dbReference>
<evidence type="ECO:0000256" key="14">
    <source>
        <dbReference type="PROSITE-ProRule" id="PRU00546"/>
    </source>
</evidence>
<comment type="function">
    <text evidence="12">Participates actively in the response to hyperosmotic and heat shock by preventing the aggregation of stress-denatured proteins and by disaggregating proteins, also in an autonomous, DnaK-independent fashion. Unfolded proteins bind initially to DnaJ; upon interaction with the DnaJ-bound protein, DnaK hydrolyzes its bound ATP, resulting in the formation of a stable complex. GrpE releases ADP from DnaK; ATP binding to DnaK triggers the release of the substrate protein, thus completing the reaction cycle. Several rounds of ATP-dependent interactions between DnaJ, DnaK and GrpE are required for fully efficient folding. Also involved, together with DnaK and GrpE, in the DNA replication of plasmids through activation of initiation proteins.</text>
</comment>
<evidence type="ECO:0000256" key="2">
    <source>
        <dbReference type="ARBA" id="ARBA00022705"/>
    </source>
</evidence>
<comment type="domain">
    <text evidence="12">The J domain is necessary and sufficient to stimulate DnaK ATPase activity. Zinc center 1 plays an important role in the autonomous, DnaK-independent chaperone activity of DnaJ. Zinc center 2 is essential for interaction with DnaK and for DnaJ activity.</text>
</comment>
<dbReference type="PANTHER" id="PTHR43096:SF54">
    <property type="entry name" value="CHAPERONE PROTEIN DNAJ 1"/>
    <property type="match status" value="1"/>
</dbReference>
<comment type="subcellular location">
    <subcellularLocation>
        <location evidence="12">Cytoplasm</location>
    </subcellularLocation>
</comment>
<dbReference type="NCBIfam" id="NF008035">
    <property type="entry name" value="PRK10767.1"/>
    <property type="match status" value="1"/>
</dbReference>
<comment type="similarity">
    <text evidence="10 12">Belongs to the DnaJ family.</text>
</comment>
<name>A0A9D1KLC1_9ACTN</name>
<evidence type="ECO:0000256" key="4">
    <source>
        <dbReference type="ARBA" id="ARBA00022737"/>
    </source>
</evidence>
<dbReference type="GO" id="GO:0020037">
    <property type="term" value="F:heme binding"/>
    <property type="evidence" value="ECO:0007669"/>
    <property type="project" value="InterPro"/>
</dbReference>
<dbReference type="InterPro" id="IPR008971">
    <property type="entry name" value="HSP40/DnaJ_pept-bd"/>
</dbReference>
<dbReference type="GO" id="GO:0051082">
    <property type="term" value="F:unfolded protein binding"/>
    <property type="evidence" value="ECO:0007669"/>
    <property type="project" value="UniProtKB-UniRule"/>
</dbReference>
<feature type="binding site" evidence="12">
    <location>
        <position position="164"/>
    </location>
    <ligand>
        <name>Zn(2+)</name>
        <dbReference type="ChEBI" id="CHEBI:29105"/>
        <label>1</label>
    </ligand>
</feature>
<dbReference type="CDD" id="cd10719">
    <property type="entry name" value="DnaJ_zf"/>
    <property type="match status" value="1"/>
</dbReference>
<evidence type="ECO:0000256" key="15">
    <source>
        <dbReference type="SAM" id="MobiDB-lite"/>
    </source>
</evidence>
<dbReference type="PROSITE" id="PS50076">
    <property type="entry name" value="DNAJ_2"/>
    <property type="match status" value="1"/>
</dbReference>
<protein>
    <recommendedName>
        <fullName evidence="11 12">Chaperone protein DnaJ</fullName>
    </recommendedName>
</protein>
<dbReference type="GO" id="GO:0005524">
    <property type="term" value="F:ATP binding"/>
    <property type="evidence" value="ECO:0007669"/>
    <property type="project" value="InterPro"/>
</dbReference>
<feature type="domain" description="CR-type" evidence="18">
    <location>
        <begin position="148"/>
        <end position="227"/>
    </location>
</feature>
<evidence type="ECO:0000256" key="5">
    <source>
        <dbReference type="ARBA" id="ARBA00022771"/>
    </source>
</evidence>
<feature type="region of interest" description="Disordered" evidence="15">
    <location>
        <begin position="114"/>
        <end position="134"/>
    </location>
</feature>
<accession>A0A9D1KLC1</accession>
<dbReference type="InterPro" id="IPR018253">
    <property type="entry name" value="DnaJ_domain_CS"/>
</dbReference>
<feature type="binding site" evidence="12">
    <location>
        <position position="181"/>
    </location>
    <ligand>
        <name>Zn(2+)</name>
        <dbReference type="ChEBI" id="CHEBI:29105"/>
        <label>2</label>
    </ligand>
</feature>
<dbReference type="InterPro" id="IPR001305">
    <property type="entry name" value="HSP_DnaJ_Cys-rich_dom"/>
</dbReference>
<keyword evidence="8 12" id="KW-0346">Stress response</keyword>
<feature type="repeat" description="CXXCXGXG motif" evidence="12">
    <location>
        <begin position="161"/>
        <end position="168"/>
    </location>
</feature>
<dbReference type="SMART" id="SM00271">
    <property type="entry name" value="DnaJ"/>
    <property type="match status" value="1"/>
</dbReference>
<reference evidence="19" key="1">
    <citation type="submission" date="2020-10" db="EMBL/GenBank/DDBJ databases">
        <authorList>
            <person name="Gilroy R."/>
        </authorList>
    </citation>
    <scope>NUCLEOTIDE SEQUENCE</scope>
    <source>
        <strain evidence="19">ChiGjej1B1-24693</strain>
    </source>
</reference>
<feature type="binding site" evidence="12">
    <location>
        <position position="218"/>
    </location>
    <ligand>
        <name>Zn(2+)</name>
        <dbReference type="ChEBI" id="CHEBI:29105"/>
        <label>1</label>
    </ligand>
</feature>
<feature type="domain" description="J" evidence="16">
    <location>
        <begin position="10"/>
        <end position="75"/>
    </location>
</feature>
<evidence type="ECO:0000256" key="12">
    <source>
        <dbReference type="HAMAP-Rule" id="MF_01152"/>
    </source>
</evidence>
<dbReference type="CDD" id="cd06257">
    <property type="entry name" value="DnaJ"/>
    <property type="match status" value="1"/>
</dbReference>
<evidence type="ECO:0000256" key="1">
    <source>
        <dbReference type="ARBA" id="ARBA00022490"/>
    </source>
</evidence>
<keyword evidence="3 12" id="KW-0479">Metal-binding</keyword>
<feature type="repeat" description="CXXCXGXG motif" evidence="12">
    <location>
        <begin position="201"/>
        <end position="208"/>
    </location>
</feature>
<dbReference type="Pfam" id="PF01556">
    <property type="entry name" value="DnaJ_C"/>
    <property type="match status" value="1"/>
</dbReference>
<dbReference type="GO" id="GO:0031072">
    <property type="term" value="F:heat shock protein binding"/>
    <property type="evidence" value="ECO:0007669"/>
    <property type="project" value="InterPro"/>
</dbReference>
<evidence type="ECO:0000313" key="20">
    <source>
        <dbReference type="Proteomes" id="UP000886842"/>
    </source>
</evidence>
<evidence type="ECO:0000256" key="13">
    <source>
        <dbReference type="PROSITE-ProRule" id="PRU00433"/>
    </source>
</evidence>
<keyword evidence="2 12" id="KW-0235">DNA replication</keyword>
<dbReference type="NCBIfam" id="TIGR02349">
    <property type="entry name" value="DnaJ_bact"/>
    <property type="match status" value="1"/>
</dbReference>
<evidence type="ECO:0000256" key="7">
    <source>
        <dbReference type="ARBA" id="ARBA00023004"/>
    </source>
</evidence>
<dbReference type="AlphaFoldDB" id="A0A9D1KLC1"/>
<feature type="repeat" description="CXXCXGXG motif" evidence="12">
    <location>
        <begin position="215"/>
        <end position="222"/>
    </location>
</feature>
<dbReference type="InterPro" id="IPR001623">
    <property type="entry name" value="DnaJ_domain"/>
</dbReference>
<dbReference type="Pfam" id="PF00684">
    <property type="entry name" value="DnaJ_CXXCXGXG"/>
    <property type="match status" value="1"/>
</dbReference>
<dbReference type="InterPro" id="IPR009056">
    <property type="entry name" value="Cyt_c-like_dom"/>
</dbReference>
<dbReference type="Pfam" id="PF00226">
    <property type="entry name" value="DnaJ"/>
    <property type="match status" value="1"/>
</dbReference>
<dbReference type="InterPro" id="IPR002939">
    <property type="entry name" value="DnaJ_C"/>
</dbReference>
<dbReference type="EMBL" id="DVLP01000079">
    <property type="protein sequence ID" value="HIT74490.1"/>
    <property type="molecule type" value="Genomic_DNA"/>
</dbReference>
<evidence type="ECO:0000259" key="17">
    <source>
        <dbReference type="PROSITE" id="PS51007"/>
    </source>
</evidence>
<evidence type="ECO:0000256" key="10">
    <source>
        <dbReference type="ARBA" id="ARBA00061004"/>
    </source>
</evidence>
<dbReference type="Gene3D" id="2.10.230.10">
    <property type="entry name" value="Heat shock protein DnaJ, cysteine-rich domain"/>
    <property type="match status" value="1"/>
</dbReference>
<evidence type="ECO:0000256" key="11">
    <source>
        <dbReference type="ARBA" id="ARBA00067609"/>
    </source>
</evidence>
<keyword evidence="9 12" id="KW-0143">Chaperone</keyword>
<comment type="cofactor">
    <cofactor evidence="12">
        <name>Zn(2+)</name>
        <dbReference type="ChEBI" id="CHEBI:29105"/>
    </cofactor>
    <text evidence="12">Binds 2 Zn(2+) ions per monomer.</text>
</comment>
<dbReference type="Gene3D" id="1.10.287.110">
    <property type="entry name" value="DnaJ domain"/>
    <property type="match status" value="1"/>
</dbReference>
<evidence type="ECO:0000259" key="16">
    <source>
        <dbReference type="PROSITE" id="PS50076"/>
    </source>
</evidence>
<reference evidence="19" key="2">
    <citation type="journal article" date="2021" name="PeerJ">
        <title>Extensive microbial diversity within the chicken gut microbiome revealed by metagenomics and culture.</title>
        <authorList>
            <person name="Gilroy R."/>
            <person name="Ravi A."/>
            <person name="Getino M."/>
            <person name="Pursley I."/>
            <person name="Horton D.L."/>
            <person name="Alikhan N.F."/>
            <person name="Baker D."/>
            <person name="Gharbi K."/>
            <person name="Hall N."/>
            <person name="Watson M."/>
            <person name="Adriaenssens E.M."/>
            <person name="Foster-Nyarko E."/>
            <person name="Jarju S."/>
            <person name="Secka A."/>
            <person name="Antonio M."/>
            <person name="Oren A."/>
            <person name="Chaudhuri R.R."/>
            <person name="La Ragione R."/>
            <person name="Hildebrand F."/>
            <person name="Pallen M.J."/>
        </authorList>
    </citation>
    <scope>NUCLEOTIDE SEQUENCE</scope>
    <source>
        <strain evidence="19">ChiGjej1B1-24693</strain>
    </source>
</reference>
<sequence length="380" mass="40206">MSTKDWLEKDYYKVLGVSKDATAEEIKKAYRKLARENHPDQNPGNTQAEKRFKEVSEANAVLGDPAKRKQYDEERSFFGGGFRFPRGGAGDGQASTEDLFRSGGGGVGDIFGGLFNSGGGRRTSSRGPRRGTDIEGEVTISFSDAADGVTVPLQLVSDDACDTCHGTGAEPGTTPTVCPNCEGSGMQTSTSGGVFAVTEPCHTCRGRGMIVEHPCRTCEGTGRGRSTKQINVRIPAGVSDGARIRLRGRGGAGEFGGPAGDLYVVVHVSSHPIFGRKDHNLTVTVPITFVEAALGAEIEVPTLDGTTVRVKIAPGTPNGRVLRVRGRGVRKGDDSRGDLLVTVEVTVPAELSESARDALSTYASAADEPNPRARLLDQTR</sequence>
<feature type="repeat" description="CXXCXGXG motif" evidence="12">
    <location>
        <begin position="178"/>
        <end position="185"/>
    </location>
</feature>
<feature type="domain" description="Cytochrome c" evidence="17">
    <location>
        <begin position="143"/>
        <end position="367"/>
    </location>
</feature>
<feature type="binding site" evidence="12">
    <location>
        <position position="178"/>
    </location>
    <ligand>
        <name>Zn(2+)</name>
        <dbReference type="ChEBI" id="CHEBI:29105"/>
        <label>2</label>
    </ligand>
</feature>
<dbReference type="GO" id="GO:0009408">
    <property type="term" value="P:response to heat"/>
    <property type="evidence" value="ECO:0007669"/>
    <property type="project" value="InterPro"/>
</dbReference>